<keyword evidence="2" id="KW-1185">Reference proteome</keyword>
<dbReference type="Proteomes" id="UP000789570">
    <property type="component" value="Unassembled WGS sequence"/>
</dbReference>
<accession>A0A9N9GB43</accession>
<gene>
    <name evidence="1" type="ORF">FCALED_LOCUS8042</name>
</gene>
<dbReference type="EMBL" id="CAJVPQ010002265">
    <property type="protein sequence ID" value="CAG8589997.1"/>
    <property type="molecule type" value="Genomic_DNA"/>
</dbReference>
<evidence type="ECO:0000313" key="2">
    <source>
        <dbReference type="Proteomes" id="UP000789570"/>
    </source>
</evidence>
<feature type="non-terminal residue" evidence="1">
    <location>
        <position position="1"/>
    </location>
</feature>
<name>A0A9N9GB43_9GLOM</name>
<reference evidence="1" key="1">
    <citation type="submission" date="2021-06" db="EMBL/GenBank/DDBJ databases">
        <authorList>
            <person name="Kallberg Y."/>
            <person name="Tangrot J."/>
            <person name="Rosling A."/>
        </authorList>
    </citation>
    <scope>NUCLEOTIDE SEQUENCE</scope>
    <source>
        <strain evidence="1">UK204</strain>
    </source>
</reference>
<proteinExistence type="predicted"/>
<organism evidence="1 2">
    <name type="scientific">Funneliformis caledonium</name>
    <dbReference type="NCBI Taxonomy" id="1117310"/>
    <lineage>
        <taxon>Eukaryota</taxon>
        <taxon>Fungi</taxon>
        <taxon>Fungi incertae sedis</taxon>
        <taxon>Mucoromycota</taxon>
        <taxon>Glomeromycotina</taxon>
        <taxon>Glomeromycetes</taxon>
        <taxon>Glomerales</taxon>
        <taxon>Glomeraceae</taxon>
        <taxon>Funneliformis</taxon>
    </lineage>
</organism>
<evidence type="ECO:0000313" key="1">
    <source>
        <dbReference type="EMBL" id="CAG8589997.1"/>
    </source>
</evidence>
<sequence length="81" mass="9460">EQPQFSTTADKQIEIEKILLILDNIYDSIGEGQLYFTSGRLDSNSLTYGEINCFISWIRYAVRTLIYWCIAQMELKAQMQE</sequence>
<comment type="caution">
    <text evidence="1">The sequence shown here is derived from an EMBL/GenBank/DDBJ whole genome shotgun (WGS) entry which is preliminary data.</text>
</comment>
<dbReference type="AlphaFoldDB" id="A0A9N9GB43"/>
<protein>
    <submittedName>
        <fullName evidence="1">1074_t:CDS:1</fullName>
    </submittedName>
</protein>